<comment type="cofactor">
    <cofactor evidence="4">
        <name>Mn(2+)</name>
        <dbReference type="ChEBI" id="CHEBI:29035"/>
    </cofactor>
</comment>
<comment type="catalytic activity">
    <reaction evidence="4">
        <text>beta-D-fructose 1,6-bisphosphate + H2O = beta-D-fructose 6-phosphate + phosphate</text>
        <dbReference type="Rhea" id="RHEA:11064"/>
        <dbReference type="ChEBI" id="CHEBI:15377"/>
        <dbReference type="ChEBI" id="CHEBI:32966"/>
        <dbReference type="ChEBI" id="CHEBI:43474"/>
        <dbReference type="ChEBI" id="CHEBI:57634"/>
        <dbReference type="EC" id="3.1.3.11"/>
    </reaction>
</comment>
<dbReference type="InterPro" id="IPR029052">
    <property type="entry name" value="Metallo-depent_PP-like"/>
</dbReference>
<evidence type="ECO:0000313" key="6">
    <source>
        <dbReference type="Proteomes" id="UP000182584"/>
    </source>
</evidence>
<comment type="pathway">
    <text evidence="4">Carbohydrate biosynthesis; gluconeogenesis.</text>
</comment>
<evidence type="ECO:0000313" key="5">
    <source>
        <dbReference type="EMBL" id="SER32482.1"/>
    </source>
</evidence>
<dbReference type="EMBL" id="FOGJ01000004">
    <property type="protein sequence ID" value="SER32482.1"/>
    <property type="molecule type" value="Genomic_DNA"/>
</dbReference>
<organism evidence="5 6">
    <name type="scientific">Butyrivibrio fibrisolvens</name>
    <dbReference type="NCBI Taxonomy" id="831"/>
    <lineage>
        <taxon>Bacteria</taxon>
        <taxon>Bacillati</taxon>
        <taxon>Bacillota</taxon>
        <taxon>Clostridia</taxon>
        <taxon>Lachnospirales</taxon>
        <taxon>Lachnospiraceae</taxon>
        <taxon>Butyrivibrio</taxon>
    </lineage>
</organism>
<gene>
    <name evidence="4" type="primary">fbp</name>
    <name evidence="5" type="ORF">SAMN04487884_10499</name>
</gene>
<dbReference type="UniPathway" id="UPA00138"/>
<dbReference type="RefSeq" id="WP_074754618.1">
    <property type="nucleotide sequence ID" value="NZ_FOGJ01000004.1"/>
</dbReference>
<dbReference type="InterPro" id="IPR009164">
    <property type="entry name" value="FBPtase_class3"/>
</dbReference>
<dbReference type="HAMAP" id="MF_01854">
    <property type="entry name" value="FBPase_class3"/>
    <property type="match status" value="1"/>
</dbReference>
<evidence type="ECO:0000256" key="4">
    <source>
        <dbReference type="HAMAP-Rule" id="MF_01854"/>
    </source>
</evidence>
<dbReference type="Proteomes" id="UP000182584">
    <property type="component" value="Unassembled WGS sequence"/>
</dbReference>
<keyword evidence="1 4" id="KW-0378">Hydrolase</keyword>
<dbReference type="GO" id="GO:0042132">
    <property type="term" value="F:fructose 1,6-bisphosphate 1-phosphatase activity"/>
    <property type="evidence" value="ECO:0007669"/>
    <property type="project" value="UniProtKB-UniRule"/>
</dbReference>
<comment type="similarity">
    <text evidence="4">Belongs to the FBPase class 3 family.</text>
</comment>
<dbReference type="AlphaFoldDB" id="A0A1H9N986"/>
<dbReference type="eggNOG" id="COG3855">
    <property type="taxonomic scope" value="Bacteria"/>
</dbReference>
<keyword evidence="2 4" id="KW-0464">Manganese</keyword>
<evidence type="ECO:0000256" key="1">
    <source>
        <dbReference type="ARBA" id="ARBA00022801"/>
    </source>
</evidence>
<proteinExistence type="inferred from homology"/>
<dbReference type="EC" id="3.1.3.11" evidence="4"/>
<dbReference type="OrthoDB" id="9779903at2"/>
<keyword evidence="3 4" id="KW-0119">Carbohydrate metabolism</keyword>
<evidence type="ECO:0000256" key="2">
    <source>
        <dbReference type="ARBA" id="ARBA00023211"/>
    </source>
</evidence>
<dbReference type="PIRSF" id="PIRSF000906">
    <property type="entry name" value="FBPtase_Bacill"/>
    <property type="match status" value="1"/>
</dbReference>
<protein>
    <recommendedName>
        <fullName evidence="4">Fructose-1,6-bisphosphatase class 3</fullName>
        <shortName evidence="4">FBPase class 3</shortName>
        <ecNumber evidence="4">3.1.3.11</ecNumber>
    </recommendedName>
    <alternativeName>
        <fullName evidence="4">D-fructose-1,6-bisphosphate 1-phosphohydrolase class 3</fullName>
    </alternativeName>
</protein>
<dbReference type="SUPFAM" id="SSF56300">
    <property type="entry name" value="Metallo-dependent phosphatases"/>
    <property type="match status" value="1"/>
</dbReference>
<dbReference type="Pfam" id="PF06874">
    <property type="entry name" value="FBPase_2"/>
    <property type="match status" value="1"/>
</dbReference>
<evidence type="ECO:0000256" key="3">
    <source>
        <dbReference type="ARBA" id="ARBA00023277"/>
    </source>
</evidence>
<reference evidence="5 6" key="1">
    <citation type="submission" date="2016-10" db="EMBL/GenBank/DDBJ databases">
        <authorList>
            <person name="de Groot N.N."/>
        </authorList>
    </citation>
    <scope>NUCLEOTIDE SEQUENCE [LARGE SCALE GENOMIC DNA]</scope>
    <source>
        <strain evidence="5 6">AR40</strain>
    </source>
</reference>
<dbReference type="GO" id="GO:0006094">
    <property type="term" value="P:gluconeogenesis"/>
    <property type="evidence" value="ECO:0007669"/>
    <property type="project" value="UniProtKB-UniRule"/>
</dbReference>
<name>A0A1H9N986_BUTFI</name>
<accession>A0A1H9N986</accession>
<dbReference type="Gene3D" id="3.60.21.10">
    <property type="match status" value="1"/>
</dbReference>
<sequence length="645" mass="73593">MRDLDYLKLLSQKYPNSRKAGAEIINLRAICALPKGTEYFFSDLHGEDRSFVHLLRSSSGIIRAKITETFGDMLSSQEQLDLANLIYYPDRIISNARQTGVDNAEWQKITIFRLVQIVKCVGRKYTRSKVRKKMPEDYAYAIDELLHNDAKDVDKKQYYQEIINGIIDVDAGDEFIIALCGLIQNLTIDSLHIIGDIFDRGPHADVIMNELMNFHDVDIQWGNHDVSWMGAACGNTACIANVLRIATSYNSFDVLEDGYGINLRPLSMFAASTYADDPCDNFKIHQLDENKYDSVEPELAAKMCKAISIIQFKLEGQLIMQHPEYEMEDRLLLNNIDYDKHTVTIDGATYKLKDWNFPTVDPLHPYNLTIEEGELIHTLKMSFIHSPLLHKHIRFIYSHGAMYKICNNNLLYHGCIPMNDDGSFVEISNADGSFSGRSLMDYLNQMCIDAYFLDEVTDPVRKRKAVDLMWYMWCGKNSPLFGKDKITTFEHYFVEDKAACKETFNAYYSYTDNKEYVEKILSEFGLGCAGSHIINGHVPVEVKNGESPVKADGKLYVIDGGLSKAYHEKTGIAGYTLICNSHHLALAVHRSFTPGQEYTPKIVSTEEFEKRVMVRDTDVGRELKKQIDDLKELMEAYKNGLIKEK</sequence>